<dbReference type="Gene3D" id="1.10.287.500">
    <property type="entry name" value="Helix hairpin bin"/>
    <property type="match status" value="1"/>
</dbReference>
<evidence type="ECO:0000256" key="10">
    <source>
        <dbReference type="PIRNR" id="PIRNR002884"/>
    </source>
</evidence>
<evidence type="ECO:0000256" key="2">
    <source>
        <dbReference type="ARBA" id="ARBA00005908"/>
    </source>
</evidence>
<dbReference type="PANTHER" id="PTHR43693">
    <property type="entry name" value="PROTEIN PHOSPHATASE CHEZ"/>
    <property type="match status" value="1"/>
</dbReference>
<dbReference type="GO" id="GO:0006935">
    <property type="term" value="P:chemotaxis"/>
    <property type="evidence" value="ECO:0007669"/>
    <property type="project" value="UniProtKB-KW"/>
</dbReference>
<sequence>MTMEHGDKATPDKAVHRSPGDYLAIIEPLMDAAHADDETAFFTLLDDLTAMREKSLFQDVGHLTRQLHEALTNFQLDSRVADLASEEFPDARQRLDQVIALTEQSAHKTMDAVEEMMPQADALITRATVLDESWNRFLRRDQSADDFRAMVGEVSEFIEETGAHAAAIKTGLSDVLISQNFQDLSGQEIRKVIHLVHEVEETLINMIRMTGRAGVPMDRKAAVAAPLPSDGEHRVTSQDEADELLSSLGF</sequence>
<dbReference type="PIRSF" id="PIRSF002884">
    <property type="entry name" value="CheZ"/>
    <property type="match status" value="1"/>
</dbReference>
<dbReference type="RefSeq" id="WP_101519597.1">
    <property type="nucleotide sequence ID" value="NZ_PKLZ01000001.1"/>
</dbReference>
<evidence type="ECO:0000256" key="8">
    <source>
        <dbReference type="ARBA" id="ARBA00022912"/>
    </source>
</evidence>
<gene>
    <name evidence="12" type="ORF">CWI75_00975</name>
</gene>
<evidence type="ECO:0000313" key="12">
    <source>
        <dbReference type="EMBL" id="PLW83960.1"/>
    </source>
</evidence>
<dbReference type="EMBL" id="PKLZ01000001">
    <property type="protein sequence ID" value="PLW83960.1"/>
    <property type="molecule type" value="Genomic_DNA"/>
</dbReference>
<dbReference type="Proteomes" id="UP000234845">
    <property type="component" value="Unassembled WGS sequence"/>
</dbReference>
<keyword evidence="8 10" id="KW-0904">Protein phosphatase</keyword>
<dbReference type="EC" id="3.1.3.-" evidence="10"/>
<keyword evidence="6 10" id="KW-0283">Flagellar rotation</keyword>
<keyword evidence="5 10" id="KW-0145">Chemotaxis</keyword>
<dbReference type="GO" id="GO:0009288">
    <property type="term" value="C:bacterial-type flagellum"/>
    <property type="evidence" value="ECO:0007669"/>
    <property type="project" value="InterPro"/>
</dbReference>
<dbReference type="OrthoDB" id="9773007at2"/>
<evidence type="ECO:0000256" key="3">
    <source>
        <dbReference type="ARBA" id="ARBA00018484"/>
    </source>
</evidence>
<dbReference type="GO" id="GO:0097588">
    <property type="term" value="P:archaeal or bacterial-type flagellum-dependent cell motility"/>
    <property type="evidence" value="ECO:0007669"/>
    <property type="project" value="UniProtKB-KW"/>
</dbReference>
<comment type="subcellular location">
    <subcellularLocation>
        <location evidence="1 10">Cytoplasm</location>
    </subcellularLocation>
</comment>
<keyword evidence="13" id="KW-1185">Reference proteome</keyword>
<comment type="caution">
    <text evidence="12">The sequence shown here is derived from an EMBL/GenBank/DDBJ whole genome shotgun (WGS) entry which is preliminary data.</text>
</comment>
<proteinExistence type="inferred from homology"/>
<dbReference type="SUPFAM" id="SSF75708">
    <property type="entry name" value="Chemotaxis phosphatase CheZ"/>
    <property type="match status" value="1"/>
</dbReference>
<comment type="function">
    <text evidence="10">Plays an important role in bacterial chemotaxis signal transduction pathway by accelerating the dephosphorylation of phosphorylated CheY (CheY-P).</text>
</comment>
<dbReference type="AlphaFoldDB" id="A0A2N5Y6D0"/>
<dbReference type="PANTHER" id="PTHR43693:SF1">
    <property type="entry name" value="PROTEIN PHOSPHATASE CHEZ"/>
    <property type="match status" value="1"/>
</dbReference>
<feature type="site" description="Enhances dephosphorylation of CheY-P" evidence="11">
    <location>
        <position position="187"/>
    </location>
</feature>
<evidence type="ECO:0000256" key="1">
    <source>
        <dbReference type="ARBA" id="ARBA00004496"/>
    </source>
</evidence>
<dbReference type="GO" id="GO:0004721">
    <property type="term" value="F:phosphoprotein phosphatase activity"/>
    <property type="evidence" value="ECO:0007669"/>
    <property type="project" value="UniProtKB-KW"/>
</dbReference>
<dbReference type="GO" id="GO:0005737">
    <property type="term" value="C:cytoplasm"/>
    <property type="evidence" value="ECO:0007669"/>
    <property type="project" value="UniProtKB-SubCell"/>
</dbReference>
<evidence type="ECO:0000256" key="11">
    <source>
        <dbReference type="PIRSR" id="PIRSR002884-1"/>
    </source>
</evidence>
<reference evidence="13" key="1">
    <citation type="submission" date="2017-11" db="EMBL/GenBank/DDBJ databases">
        <title>The draft genome sequence of Chromatocurvus sp. F02.</title>
        <authorList>
            <person name="Du Z.-J."/>
            <person name="Chang Y.-Q."/>
        </authorList>
    </citation>
    <scope>NUCLEOTIDE SEQUENCE [LARGE SCALE GENOMIC DNA]</scope>
    <source>
        <strain evidence="13">F02</strain>
    </source>
</reference>
<name>A0A2N5Y6D0_9GAMM</name>
<dbReference type="InterPro" id="IPR007439">
    <property type="entry name" value="Chemotax_Pase_CheZ"/>
</dbReference>
<evidence type="ECO:0000256" key="4">
    <source>
        <dbReference type="ARBA" id="ARBA00022490"/>
    </source>
</evidence>
<protein>
    <recommendedName>
        <fullName evidence="3 10">Protein phosphatase CheZ</fullName>
        <ecNumber evidence="10">3.1.3.-</ecNumber>
    </recommendedName>
    <alternativeName>
        <fullName evidence="9 10">Chemotaxis protein CheZ</fullName>
    </alternativeName>
</protein>
<evidence type="ECO:0000256" key="7">
    <source>
        <dbReference type="ARBA" id="ARBA00022801"/>
    </source>
</evidence>
<keyword evidence="7 10" id="KW-0378">Hydrolase</keyword>
<evidence type="ECO:0000256" key="5">
    <source>
        <dbReference type="ARBA" id="ARBA00022500"/>
    </source>
</evidence>
<organism evidence="12 13">
    <name type="scientific">Kineobactrum sediminis</name>
    <dbReference type="NCBI Taxonomy" id="1905677"/>
    <lineage>
        <taxon>Bacteria</taxon>
        <taxon>Pseudomonadati</taxon>
        <taxon>Pseudomonadota</taxon>
        <taxon>Gammaproteobacteria</taxon>
        <taxon>Cellvibrionales</taxon>
        <taxon>Halieaceae</taxon>
        <taxon>Kineobactrum</taxon>
    </lineage>
</organism>
<evidence type="ECO:0000256" key="9">
    <source>
        <dbReference type="ARBA" id="ARBA00029599"/>
    </source>
</evidence>
<dbReference type="GO" id="GO:0050920">
    <property type="term" value="P:regulation of chemotaxis"/>
    <property type="evidence" value="ECO:0007669"/>
    <property type="project" value="InterPro"/>
</dbReference>
<dbReference type="Pfam" id="PF04344">
    <property type="entry name" value="CheZ"/>
    <property type="match status" value="1"/>
</dbReference>
<comment type="similarity">
    <text evidence="2 10">Belongs to the CheZ family.</text>
</comment>
<accession>A0A2N5Y6D0</accession>
<comment type="subunit">
    <text evidence="10">Homodimer.</text>
</comment>
<keyword evidence="4 10" id="KW-0963">Cytoplasm</keyword>
<evidence type="ECO:0000313" key="13">
    <source>
        <dbReference type="Proteomes" id="UP000234845"/>
    </source>
</evidence>
<dbReference type="InterPro" id="IPR050992">
    <property type="entry name" value="CheZ_family_phosphatases"/>
</dbReference>
<evidence type="ECO:0000256" key="6">
    <source>
        <dbReference type="ARBA" id="ARBA00022779"/>
    </source>
</evidence>